<dbReference type="EMBL" id="MJBI02000001">
    <property type="protein sequence ID" value="RAI82114.1"/>
    <property type="molecule type" value="Genomic_DNA"/>
</dbReference>
<evidence type="ECO:0008006" key="4">
    <source>
        <dbReference type="Google" id="ProtNLM"/>
    </source>
</evidence>
<gene>
    <name evidence="2" type="ORF">BFS35_000060</name>
</gene>
<feature type="transmembrane region" description="Helical" evidence="1">
    <location>
        <begin position="12"/>
        <end position="30"/>
    </location>
</feature>
<dbReference type="Proteomes" id="UP000229523">
    <property type="component" value="Unassembled WGS sequence"/>
</dbReference>
<accession>A0A2G5NNR3</accession>
<protein>
    <recommendedName>
        <fullName evidence="4">DUF5079 family protein</fullName>
    </recommendedName>
</protein>
<evidence type="ECO:0000313" key="2">
    <source>
        <dbReference type="EMBL" id="RAI82114.1"/>
    </source>
</evidence>
<reference evidence="2 3" key="1">
    <citation type="journal article" date="2018" name="Front. Microbiol.">
        <title>Description and Comparative Genomics of Macrococcus caseolyticus subsp. hominis subsp. nov., Macrococcus goetzii sp. nov., Macrococcus epidermidis sp. nov., and Macrococcus bohemicus sp. nov., Novel Macrococci From Human Clinical Material With Virulence Potential and Suspected Uptake of Foreign DNA by Natural Transformation.</title>
        <authorList>
            <person name="Maslanova I."/>
            <person name="Wertheimer Z."/>
            <person name="Sedlacek I."/>
            <person name="Svec P."/>
            <person name="Indrakova A."/>
            <person name="Kovarovic V."/>
            <person name="Schumann P."/>
            <person name="Sproer C."/>
            <person name="Kralova S."/>
            <person name="Sedo O."/>
            <person name="Kristofova L."/>
            <person name="Vrbovska V."/>
            <person name="Fuzik T."/>
            <person name="Petras P."/>
            <person name="Zdrahal Z."/>
            <person name="Ruzickova V."/>
            <person name="Doskar J."/>
            <person name="Pantucek R."/>
        </authorList>
    </citation>
    <scope>NUCLEOTIDE SEQUENCE [LARGE SCALE GENOMIC DNA]</scope>
    <source>
        <strain evidence="2 3">CCM 4927</strain>
    </source>
</reference>
<dbReference type="AlphaFoldDB" id="A0A2G5NNR3"/>
<sequence length="81" mass="9700">MNYKRHITILRIVMYSLDTVIALSLLYYFGSKIFPYEFIALGDQFYYLSIILILEAIILTAEKVKEDLEDMPVGKWRRYRI</sequence>
<keyword evidence="3" id="KW-1185">Reference proteome</keyword>
<keyword evidence="1" id="KW-0472">Membrane</keyword>
<keyword evidence="1" id="KW-1133">Transmembrane helix</keyword>
<comment type="caution">
    <text evidence="2">The sequence shown here is derived from an EMBL/GenBank/DDBJ whole genome shotgun (WGS) entry which is preliminary data.</text>
</comment>
<evidence type="ECO:0000313" key="3">
    <source>
        <dbReference type="Proteomes" id="UP000229523"/>
    </source>
</evidence>
<dbReference type="RefSeq" id="WP_099579635.1">
    <property type="nucleotide sequence ID" value="NZ_MJBI02000001.1"/>
</dbReference>
<organism evidence="2 3">
    <name type="scientific">Macrococcoides goetzii</name>
    <dbReference type="NCBI Taxonomy" id="1891097"/>
    <lineage>
        <taxon>Bacteria</taxon>
        <taxon>Bacillati</taxon>
        <taxon>Bacillota</taxon>
        <taxon>Bacilli</taxon>
        <taxon>Bacillales</taxon>
        <taxon>Staphylococcaceae</taxon>
        <taxon>Macrococcoides</taxon>
    </lineage>
</organism>
<name>A0A2G5NNR3_9STAP</name>
<feature type="transmembrane region" description="Helical" evidence="1">
    <location>
        <begin position="45"/>
        <end position="61"/>
    </location>
</feature>
<keyword evidence="1" id="KW-0812">Transmembrane</keyword>
<evidence type="ECO:0000256" key="1">
    <source>
        <dbReference type="SAM" id="Phobius"/>
    </source>
</evidence>
<proteinExistence type="predicted"/>